<dbReference type="Gene3D" id="1.10.375.10">
    <property type="entry name" value="Human Immunodeficiency Virus Type 1 Capsid Protein"/>
    <property type="match status" value="1"/>
</dbReference>
<feature type="non-terminal residue" evidence="2">
    <location>
        <position position="146"/>
    </location>
</feature>
<dbReference type="PANTHER" id="PTHR33166">
    <property type="entry name" value="GAG_P30 DOMAIN-CONTAINING PROTEIN"/>
    <property type="match status" value="1"/>
</dbReference>
<sequence length="146" mass="16903">VTVRVPFSVTDLRSWKELAAIYREDLEKVGKTFETIVRTEDPDWNGIQVVLDTLLTLDERTMVLDKAKEEAERIHAQSSHPGTVNDRFLSVDPQWDPNNLAQRELLTKYQRLVMFGIKYAIPKTLKLSKLDQVIQGKDEPPSEFYE</sequence>
<dbReference type="EMBL" id="KL420719">
    <property type="protein sequence ID" value="KFW88532.1"/>
    <property type="molecule type" value="Genomic_DNA"/>
</dbReference>
<evidence type="ECO:0000313" key="2">
    <source>
        <dbReference type="EMBL" id="KFW88532.1"/>
    </source>
</evidence>
<dbReference type="Proteomes" id="UP000053238">
    <property type="component" value="Unassembled WGS sequence"/>
</dbReference>
<reference evidence="2 3" key="1">
    <citation type="submission" date="2014-04" db="EMBL/GenBank/DDBJ databases">
        <title>Genome evolution of avian class.</title>
        <authorList>
            <person name="Zhang G."/>
            <person name="Li C."/>
        </authorList>
    </citation>
    <scope>NUCLEOTIDE SEQUENCE [LARGE SCALE GENOMIC DNA]</scope>
    <source>
        <strain evidence="2">BGI_N336</strain>
    </source>
</reference>
<dbReference type="AlphaFoldDB" id="A0A093QX72"/>
<dbReference type="InterPro" id="IPR003036">
    <property type="entry name" value="Gag_P30"/>
</dbReference>
<feature type="domain" description="Core shell protein Gag P30" evidence="1">
    <location>
        <begin position="11"/>
        <end position="146"/>
    </location>
</feature>
<dbReference type="InterPro" id="IPR050462">
    <property type="entry name" value="Retroviral_Gag-Pol_poly"/>
</dbReference>
<name>A0A093QX72_PHACA</name>
<dbReference type="GO" id="GO:0019068">
    <property type="term" value="P:virion assembly"/>
    <property type="evidence" value="ECO:0007669"/>
    <property type="project" value="InterPro"/>
</dbReference>
<accession>A0A093QX72</accession>
<proteinExistence type="predicted"/>
<feature type="non-terminal residue" evidence="2">
    <location>
        <position position="1"/>
    </location>
</feature>
<evidence type="ECO:0000259" key="1">
    <source>
        <dbReference type="Pfam" id="PF02093"/>
    </source>
</evidence>
<protein>
    <recommendedName>
        <fullName evidence="1">Core shell protein Gag P30 domain-containing protein</fullName>
    </recommendedName>
</protein>
<dbReference type="Pfam" id="PF02093">
    <property type="entry name" value="Gag_p30"/>
    <property type="match status" value="1"/>
</dbReference>
<gene>
    <name evidence="2" type="ORF">N336_00342</name>
</gene>
<evidence type="ECO:0000313" key="3">
    <source>
        <dbReference type="Proteomes" id="UP000053238"/>
    </source>
</evidence>
<organism evidence="2 3">
    <name type="scientific">Phalacrocorax carbo</name>
    <name type="common">Great cormorant</name>
    <name type="synonym">Pelecanus carbo</name>
    <dbReference type="NCBI Taxonomy" id="9209"/>
    <lineage>
        <taxon>Eukaryota</taxon>
        <taxon>Metazoa</taxon>
        <taxon>Chordata</taxon>
        <taxon>Craniata</taxon>
        <taxon>Vertebrata</taxon>
        <taxon>Euteleostomi</taxon>
        <taxon>Archelosauria</taxon>
        <taxon>Archosauria</taxon>
        <taxon>Dinosauria</taxon>
        <taxon>Saurischia</taxon>
        <taxon>Theropoda</taxon>
        <taxon>Coelurosauria</taxon>
        <taxon>Aves</taxon>
        <taxon>Neognathae</taxon>
        <taxon>Neoaves</taxon>
        <taxon>Aequornithes</taxon>
        <taxon>Suliformes</taxon>
        <taxon>Phalacrocoracidae</taxon>
        <taxon>Phalacrocorax</taxon>
    </lineage>
</organism>
<keyword evidence="3" id="KW-1185">Reference proteome</keyword>
<dbReference type="InterPro" id="IPR008919">
    <property type="entry name" value="Retrov_capsid_N"/>
</dbReference>
<dbReference type="SUPFAM" id="SSF47943">
    <property type="entry name" value="Retrovirus capsid protein, N-terminal core domain"/>
    <property type="match status" value="1"/>
</dbReference>